<comment type="caution">
    <text evidence="3">The sequence shown here is derived from an EMBL/GenBank/DDBJ whole genome shotgun (WGS) entry which is preliminary data.</text>
</comment>
<gene>
    <name evidence="3" type="ORF">ACFQMA_04385</name>
</gene>
<reference evidence="3 4" key="1">
    <citation type="journal article" date="2019" name="Int. J. Syst. Evol. Microbiol.">
        <title>The Global Catalogue of Microorganisms (GCM) 10K type strain sequencing project: providing services to taxonomists for standard genome sequencing and annotation.</title>
        <authorList>
            <consortium name="The Broad Institute Genomics Platform"/>
            <consortium name="The Broad Institute Genome Sequencing Center for Infectious Disease"/>
            <person name="Wu L."/>
            <person name="Ma J."/>
        </authorList>
    </citation>
    <scope>NUCLEOTIDE SEQUENCE [LARGE SCALE GENOMIC DNA]</scope>
    <source>
        <strain evidence="3 4">XZYJT29</strain>
    </source>
</reference>
<protein>
    <recommendedName>
        <fullName evidence="2">Beta-xylosidase C-terminal Concanavalin A-like domain-containing protein</fullName>
    </recommendedName>
</protein>
<dbReference type="Pfam" id="PF17851">
    <property type="entry name" value="GH43_C2"/>
    <property type="match status" value="1"/>
</dbReference>
<dbReference type="RefSeq" id="WP_274324677.1">
    <property type="nucleotide sequence ID" value="NZ_CP118158.1"/>
</dbReference>
<dbReference type="Proteomes" id="UP001596432">
    <property type="component" value="Unassembled WGS sequence"/>
</dbReference>
<proteinExistence type="predicted"/>
<name>A0ABD5Y080_9EURY</name>
<dbReference type="InterPro" id="IPR013320">
    <property type="entry name" value="ConA-like_dom_sf"/>
</dbReference>
<evidence type="ECO:0000256" key="1">
    <source>
        <dbReference type="SAM" id="MobiDB-lite"/>
    </source>
</evidence>
<dbReference type="Gene3D" id="2.60.120.200">
    <property type="match status" value="1"/>
</dbReference>
<dbReference type="EMBL" id="JBHTAS010000001">
    <property type="protein sequence ID" value="MFC7139076.1"/>
    <property type="molecule type" value="Genomic_DNA"/>
</dbReference>
<feature type="domain" description="Beta-xylosidase C-terminal Concanavalin A-like" evidence="2">
    <location>
        <begin position="24"/>
        <end position="190"/>
    </location>
</feature>
<evidence type="ECO:0000313" key="4">
    <source>
        <dbReference type="Proteomes" id="UP001596432"/>
    </source>
</evidence>
<sequence length="249" mass="27330">MLSETGERRTDETPIERTDTTFADRLGVEWQFRRYPDRERYETGPDGLGLRGGPETLDEPGVTFVGRRQTGFDCRTEATLIFDPGRREEAGLAIVADDRHHDQLGVTRRDGRREAVARLRIGDATDVIGRTPVGTTTDLAIAADAEEYRFLADGERLGAAATRYLATEVAAGFTGVVVGPYATGRGKTCTRPRLSSASSTNPEQPPRSTGSGSPAEWALEKRTRCRWVSSTTVPVEGRPFGKRDGRCRI</sequence>
<dbReference type="InterPro" id="IPR041542">
    <property type="entry name" value="GH43_C2"/>
</dbReference>
<evidence type="ECO:0000259" key="2">
    <source>
        <dbReference type="Pfam" id="PF17851"/>
    </source>
</evidence>
<evidence type="ECO:0000313" key="3">
    <source>
        <dbReference type="EMBL" id="MFC7139076.1"/>
    </source>
</evidence>
<feature type="region of interest" description="Disordered" evidence="1">
    <location>
        <begin position="184"/>
        <end position="217"/>
    </location>
</feature>
<feature type="compositionally biased region" description="Polar residues" evidence="1">
    <location>
        <begin position="193"/>
        <end position="212"/>
    </location>
</feature>
<accession>A0ABD5Y080</accession>
<keyword evidence="4" id="KW-1185">Reference proteome</keyword>
<dbReference type="SUPFAM" id="SSF49899">
    <property type="entry name" value="Concanavalin A-like lectins/glucanases"/>
    <property type="match status" value="1"/>
</dbReference>
<organism evidence="3 4">
    <name type="scientific">Halosimplex aquaticum</name>
    <dbReference type="NCBI Taxonomy" id="3026162"/>
    <lineage>
        <taxon>Archaea</taxon>
        <taxon>Methanobacteriati</taxon>
        <taxon>Methanobacteriota</taxon>
        <taxon>Stenosarchaea group</taxon>
        <taxon>Halobacteria</taxon>
        <taxon>Halobacteriales</taxon>
        <taxon>Haloarculaceae</taxon>
        <taxon>Halosimplex</taxon>
    </lineage>
</organism>
<dbReference type="GeneID" id="78819324"/>
<feature type="region of interest" description="Disordered" evidence="1">
    <location>
        <begin position="41"/>
        <end position="60"/>
    </location>
</feature>
<dbReference type="AlphaFoldDB" id="A0ABD5Y080"/>